<feature type="compositionally biased region" description="Polar residues" evidence="3">
    <location>
        <begin position="1"/>
        <end position="14"/>
    </location>
</feature>
<proteinExistence type="predicted"/>
<feature type="compositionally biased region" description="Gly residues" evidence="3">
    <location>
        <begin position="18"/>
        <end position="27"/>
    </location>
</feature>
<protein>
    <recommendedName>
        <fullName evidence="4">Mediator complex subunit 15 KIX domain-containing protein</fullName>
    </recommendedName>
</protein>
<dbReference type="Proteomes" id="UP000295252">
    <property type="component" value="Chromosome IV"/>
</dbReference>
<dbReference type="SUPFAM" id="SSF47040">
    <property type="entry name" value="Kix domain of CBP (creb binding protein)"/>
    <property type="match status" value="1"/>
</dbReference>
<evidence type="ECO:0000256" key="1">
    <source>
        <dbReference type="ARBA" id="ARBA00004123"/>
    </source>
</evidence>
<dbReference type="InterPro" id="IPR036529">
    <property type="entry name" value="KIX_dom_sf"/>
</dbReference>
<dbReference type="AlphaFoldDB" id="A0A068V5B6"/>
<feature type="region of interest" description="Disordered" evidence="3">
    <location>
        <begin position="117"/>
        <end position="156"/>
    </location>
</feature>
<dbReference type="PhylomeDB" id="A0A068V5B6"/>
<keyword evidence="6" id="KW-1185">Reference proteome</keyword>
<sequence length="156" mass="17276">MDSNSWRARQSQMAQGPTQGGQVGGSGEVSAVPNAAPPATIDSGDWRTQLQADYRQRIVNKIMETLKRHLPFAGQEGLRELKKIAVRFEEKIYSAATSQSDYLRKISLKMLTIETKSQNPMANPLQANAANASRNPPDQDFESGQEVESEFVIDRP</sequence>
<feature type="region of interest" description="Disordered" evidence="3">
    <location>
        <begin position="1"/>
        <end position="47"/>
    </location>
</feature>
<feature type="domain" description="Mediator complex subunit 15 KIX" evidence="4">
    <location>
        <begin position="44"/>
        <end position="123"/>
    </location>
</feature>
<dbReference type="OMA" id="TMEARSH"/>
<dbReference type="GO" id="GO:0031490">
    <property type="term" value="F:chromatin DNA binding"/>
    <property type="evidence" value="ECO:0007669"/>
    <property type="project" value="InterPro"/>
</dbReference>
<dbReference type="InParanoid" id="A0A068V5B6"/>
<evidence type="ECO:0000313" key="5">
    <source>
        <dbReference type="EMBL" id="CDP15856.1"/>
    </source>
</evidence>
<reference evidence="6" key="1">
    <citation type="journal article" date="2014" name="Science">
        <title>The coffee genome provides insight into the convergent evolution of caffeine biosynthesis.</title>
        <authorList>
            <person name="Denoeud F."/>
            <person name="Carretero-Paulet L."/>
            <person name="Dereeper A."/>
            <person name="Droc G."/>
            <person name="Guyot R."/>
            <person name="Pietrella M."/>
            <person name="Zheng C."/>
            <person name="Alberti A."/>
            <person name="Anthony F."/>
            <person name="Aprea G."/>
            <person name="Aury J.M."/>
            <person name="Bento P."/>
            <person name="Bernard M."/>
            <person name="Bocs S."/>
            <person name="Campa C."/>
            <person name="Cenci A."/>
            <person name="Combes M.C."/>
            <person name="Crouzillat D."/>
            <person name="Da Silva C."/>
            <person name="Daddiego L."/>
            <person name="De Bellis F."/>
            <person name="Dussert S."/>
            <person name="Garsmeur O."/>
            <person name="Gayraud T."/>
            <person name="Guignon V."/>
            <person name="Jahn K."/>
            <person name="Jamilloux V."/>
            <person name="Joet T."/>
            <person name="Labadie K."/>
            <person name="Lan T."/>
            <person name="Leclercq J."/>
            <person name="Lepelley M."/>
            <person name="Leroy T."/>
            <person name="Li L.T."/>
            <person name="Librado P."/>
            <person name="Lopez L."/>
            <person name="Munoz A."/>
            <person name="Noel B."/>
            <person name="Pallavicini A."/>
            <person name="Perrotta G."/>
            <person name="Poncet V."/>
            <person name="Pot D."/>
            <person name="Priyono X."/>
            <person name="Rigoreau M."/>
            <person name="Rouard M."/>
            <person name="Rozas J."/>
            <person name="Tranchant-Dubreuil C."/>
            <person name="VanBuren R."/>
            <person name="Zhang Q."/>
            <person name="Andrade A.C."/>
            <person name="Argout X."/>
            <person name="Bertrand B."/>
            <person name="de Kochko A."/>
            <person name="Graziosi G."/>
            <person name="Henry R.J."/>
            <person name="Jayarama X."/>
            <person name="Ming R."/>
            <person name="Nagai C."/>
            <person name="Rounsley S."/>
            <person name="Sankoff D."/>
            <person name="Giuliano G."/>
            <person name="Albert V.A."/>
            <person name="Wincker P."/>
            <person name="Lashermes P."/>
        </authorList>
    </citation>
    <scope>NUCLEOTIDE SEQUENCE [LARGE SCALE GENOMIC DNA]</scope>
    <source>
        <strain evidence="6">cv. DH200-94</strain>
    </source>
</reference>
<dbReference type="OrthoDB" id="1912459at2759"/>
<dbReference type="GO" id="GO:0005634">
    <property type="term" value="C:nucleus"/>
    <property type="evidence" value="ECO:0007669"/>
    <property type="project" value="UniProtKB-SubCell"/>
</dbReference>
<dbReference type="GO" id="GO:0003713">
    <property type="term" value="F:transcription coactivator activity"/>
    <property type="evidence" value="ECO:0007669"/>
    <property type="project" value="InterPro"/>
</dbReference>
<accession>A0A068V5B6</accession>
<dbReference type="EMBL" id="HG739195">
    <property type="protein sequence ID" value="CDP15856.1"/>
    <property type="molecule type" value="Genomic_DNA"/>
</dbReference>
<dbReference type="STRING" id="49390.A0A068V5B6"/>
<comment type="subcellular location">
    <subcellularLocation>
        <location evidence="1">Nucleus</location>
    </subcellularLocation>
</comment>
<dbReference type="InterPro" id="IPR036546">
    <property type="entry name" value="MED15_KIX"/>
</dbReference>
<dbReference type="PANTHER" id="PTHR33137:SF4">
    <property type="entry name" value="MEDIATOR OF RNA POLYMERASE II TRANSCRIPTION SUBUNIT 15A-RELATED"/>
    <property type="match status" value="1"/>
</dbReference>
<evidence type="ECO:0000259" key="4">
    <source>
        <dbReference type="Pfam" id="PF16987"/>
    </source>
</evidence>
<evidence type="ECO:0000256" key="3">
    <source>
        <dbReference type="SAM" id="MobiDB-lite"/>
    </source>
</evidence>
<dbReference type="Gramene" id="CDP15856">
    <property type="protein sequence ID" value="CDP15856"/>
    <property type="gene ID" value="GSCOC_T00016748001"/>
</dbReference>
<evidence type="ECO:0000256" key="2">
    <source>
        <dbReference type="ARBA" id="ARBA00023242"/>
    </source>
</evidence>
<dbReference type="InterPro" id="IPR044661">
    <property type="entry name" value="MED15a/b/c-like"/>
</dbReference>
<keyword evidence="2" id="KW-0539">Nucleus</keyword>
<dbReference type="PANTHER" id="PTHR33137">
    <property type="entry name" value="MEDIATOR OF RNA POLYMERASE II TRANSCRIPTION SUBUNIT 15A-RELATED"/>
    <property type="match status" value="1"/>
</dbReference>
<evidence type="ECO:0000313" key="6">
    <source>
        <dbReference type="Proteomes" id="UP000295252"/>
    </source>
</evidence>
<gene>
    <name evidence="5" type="ORF">GSCOC_T00016748001</name>
</gene>
<dbReference type="Gene3D" id="1.10.246.20">
    <property type="entry name" value="Coactivator CBP, KIX domain"/>
    <property type="match status" value="1"/>
</dbReference>
<name>A0A068V5B6_COFCA</name>
<dbReference type="Pfam" id="PF16987">
    <property type="entry name" value="KIX_2"/>
    <property type="match status" value="1"/>
</dbReference>
<feature type="compositionally biased region" description="Polar residues" evidence="3">
    <location>
        <begin position="117"/>
        <end position="136"/>
    </location>
</feature>
<dbReference type="FunFam" id="1.10.246.20:FF:000003">
    <property type="entry name" value="Mediator of RNA polymerase II transcription subunit 15a"/>
    <property type="match status" value="1"/>
</dbReference>
<feature type="compositionally biased region" description="Acidic residues" evidence="3">
    <location>
        <begin position="139"/>
        <end position="156"/>
    </location>
</feature>
<organism evidence="5 6">
    <name type="scientific">Coffea canephora</name>
    <name type="common">Robusta coffee</name>
    <dbReference type="NCBI Taxonomy" id="49390"/>
    <lineage>
        <taxon>Eukaryota</taxon>
        <taxon>Viridiplantae</taxon>
        <taxon>Streptophyta</taxon>
        <taxon>Embryophyta</taxon>
        <taxon>Tracheophyta</taxon>
        <taxon>Spermatophyta</taxon>
        <taxon>Magnoliopsida</taxon>
        <taxon>eudicotyledons</taxon>
        <taxon>Gunneridae</taxon>
        <taxon>Pentapetalae</taxon>
        <taxon>asterids</taxon>
        <taxon>lamiids</taxon>
        <taxon>Gentianales</taxon>
        <taxon>Rubiaceae</taxon>
        <taxon>Ixoroideae</taxon>
        <taxon>Gardenieae complex</taxon>
        <taxon>Bertiereae - Coffeeae clade</taxon>
        <taxon>Coffeeae</taxon>
        <taxon>Coffea</taxon>
    </lineage>
</organism>